<dbReference type="GO" id="GO:0005737">
    <property type="term" value="C:cytoplasm"/>
    <property type="evidence" value="ECO:0007669"/>
    <property type="project" value="UniProtKB-SubCell"/>
</dbReference>
<evidence type="ECO:0000256" key="5">
    <source>
        <dbReference type="ARBA" id="ARBA00022605"/>
    </source>
</evidence>
<dbReference type="Pfam" id="PF01503">
    <property type="entry name" value="PRA-PH"/>
    <property type="match status" value="1"/>
</dbReference>
<keyword evidence="7 10" id="KW-0378">Hydrolase</keyword>
<evidence type="ECO:0000256" key="7">
    <source>
        <dbReference type="ARBA" id="ARBA00022801"/>
    </source>
</evidence>
<dbReference type="GO" id="GO:0004636">
    <property type="term" value="F:phosphoribosyl-ATP diphosphatase activity"/>
    <property type="evidence" value="ECO:0007669"/>
    <property type="project" value="UniProtKB-UniRule"/>
</dbReference>
<evidence type="ECO:0000313" key="12">
    <source>
        <dbReference type="Proteomes" id="UP000298458"/>
    </source>
</evidence>
<dbReference type="EC" id="3.6.1.31" evidence="10"/>
<proteinExistence type="inferred from homology"/>
<evidence type="ECO:0000256" key="6">
    <source>
        <dbReference type="ARBA" id="ARBA00022741"/>
    </source>
</evidence>
<dbReference type="AlphaFoldDB" id="A0A4V3JCJ8"/>
<evidence type="ECO:0000256" key="1">
    <source>
        <dbReference type="ARBA" id="ARBA00001460"/>
    </source>
</evidence>
<dbReference type="NCBIfam" id="TIGR03188">
    <property type="entry name" value="histidine_hisI"/>
    <property type="match status" value="1"/>
</dbReference>
<dbReference type="RefSeq" id="WP_135769071.1">
    <property type="nucleotide sequence ID" value="NZ_RQET01000013.1"/>
</dbReference>
<reference evidence="11" key="1">
    <citation type="journal article" date="2019" name="PLoS Negl. Trop. Dis.">
        <title>Revisiting the worldwide diversity of Leptospira species in the environment.</title>
        <authorList>
            <person name="Vincent A.T."/>
            <person name="Schiettekatte O."/>
            <person name="Bourhy P."/>
            <person name="Veyrier F.J."/>
            <person name="Picardeau M."/>
        </authorList>
    </citation>
    <scope>NUCLEOTIDE SEQUENCE [LARGE SCALE GENOMIC DNA]</scope>
    <source>
        <strain evidence="11">SSW15</strain>
    </source>
</reference>
<keyword evidence="4 10" id="KW-0963">Cytoplasm</keyword>
<evidence type="ECO:0000313" key="11">
    <source>
        <dbReference type="EMBL" id="TGK06389.1"/>
    </source>
</evidence>
<gene>
    <name evidence="10 11" type="primary">hisE</name>
    <name evidence="11" type="ORF">EHO60_15220</name>
</gene>
<protein>
    <recommendedName>
        <fullName evidence="10">Phosphoribosyl-ATP pyrophosphatase</fullName>
        <shortName evidence="10">PRA-PH</shortName>
        <ecNumber evidence="10">3.6.1.31</ecNumber>
    </recommendedName>
</protein>
<keyword evidence="8 10" id="KW-0067">ATP-binding</keyword>
<sequence>MEFLLQLEEILKRRKTDLPEKSYTADLFRGGVDRILKKIGEEAGEVIIAAKNADQKELTHEAADLLFHLQVLLVERGLSLSDIVSELHKRHS</sequence>
<comment type="subcellular location">
    <subcellularLocation>
        <location evidence="2 10">Cytoplasm</location>
    </subcellularLocation>
</comment>
<dbReference type="FunFam" id="1.10.287.1080:FF:000002">
    <property type="entry name" value="Histidine biosynthesis bifunctional protein HisIE"/>
    <property type="match status" value="1"/>
</dbReference>
<dbReference type="Proteomes" id="UP000298458">
    <property type="component" value="Unassembled WGS sequence"/>
</dbReference>
<keyword evidence="9 10" id="KW-0368">Histidine biosynthesis</keyword>
<dbReference type="EMBL" id="RQET01000013">
    <property type="protein sequence ID" value="TGK06389.1"/>
    <property type="molecule type" value="Genomic_DNA"/>
</dbReference>
<comment type="caution">
    <text evidence="11">The sequence shown here is derived from an EMBL/GenBank/DDBJ whole genome shotgun (WGS) entry which is preliminary data.</text>
</comment>
<dbReference type="GO" id="GO:0005524">
    <property type="term" value="F:ATP binding"/>
    <property type="evidence" value="ECO:0007669"/>
    <property type="project" value="UniProtKB-KW"/>
</dbReference>
<evidence type="ECO:0000256" key="9">
    <source>
        <dbReference type="ARBA" id="ARBA00023102"/>
    </source>
</evidence>
<dbReference type="Gene3D" id="1.10.287.1080">
    <property type="entry name" value="MazG-like"/>
    <property type="match status" value="1"/>
</dbReference>
<evidence type="ECO:0000256" key="4">
    <source>
        <dbReference type="ARBA" id="ARBA00022490"/>
    </source>
</evidence>
<dbReference type="NCBIfam" id="NF001611">
    <property type="entry name" value="PRK00400.1-3"/>
    <property type="match status" value="1"/>
</dbReference>
<comment type="pathway">
    <text evidence="3 10">Amino-acid biosynthesis; L-histidine biosynthesis; L-histidine from 5-phospho-alpha-D-ribose 1-diphosphate: step 2/9.</text>
</comment>
<comment type="similarity">
    <text evidence="10">Belongs to the PRA-PH family.</text>
</comment>
<keyword evidence="12" id="KW-1185">Reference proteome</keyword>
<dbReference type="PANTHER" id="PTHR42945:SF9">
    <property type="entry name" value="HISTIDINE BIOSYNTHESIS BIFUNCTIONAL PROTEIN HISIE"/>
    <property type="match status" value="1"/>
</dbReference>
<keyword evidence="6 10" id="KW-0547">Nucleotide-binding</keyword>
<dbReference type="UniPathway" id="UPA00031">
    <property type="reaction ID" value="UER00007"/>
</dbReference>
<dbReference type="OrthoDB" id="9795769at2"/>
<accession>A0A4V3JCJ8</accession>
<keyword evidence="5 10" id="KW-0028">Amino-acid biosynthesis</keyword>
<name>A0A4V3JCJ8_9LEPT</name>
<dbReference type="HAMAP" id="MF_01020">
    <property type="entry name" value="HisE"/>
    <property type="match status" value="1"/>
</dbReference>
<dbReference type="SUPFAM" id="SSF101386">
    <property type="entry name" value="all-alpha NTP pyrophosphatases"/>
    <property type="match status" value="1"/>
</dbReference>
<evidence type="ECO:0000256" key="3">
    <source>
        <dbReference type="ARBA" id="ARBA00005204"/>
    </source>
</evidence>
<dbReference type="CDD" id="cd11534">
    <property type="entry name" value="NTP-PPase_HisIE_like"/>
    <property type="match status" value="1"/>
</dbReference>
<dbReference type="GO" id="GO:0000105">
    <property type="term" value="P:L-histidine biosynthetic process"/>
    <property type="evidence" value="ECO:0007669"/>
    <property type="project" value="UniProtKB-UniRule"/>
</dbReference>
<evidence type="ECO:0000256" key="2">
    <source>
        <dbReference type="ARBA" id="ARBA00004496"/>
    </source>
</evidence>
<dbReference type="PANTHER" id="PTHR42945">
    <property type="entry name" value="HISTIDINE BIOSYNTHESIS BIFUNCTIONAL PROTEIN"/>
    <property type="match status" value="1"/>
</dbReference>
<dbReference type="InterPro" id="IPR021130">
    <property type="entry name" value="PRib-ATP_PPHydrolase-like"/>
</dbReference>
<evidence type="ECO:0000256" key="10">
    <source>
        <dbReference type="HAMAP-Rule" id="MF_01020"/>
    </source>
</evidence>
<organism evidence="11 12">
    <name type="scientific">Leptospira fletcheri</name>
    <dbReference type="NCBI Taxonomy" id="2484981"/>
    <lineage>
        <taxon>Bacteria</taxon>
        <taxon>Pseudomonadati</taxon>
        <taxon>Spirochaetota</taxon>
        <taxon>Spirochaetia</taxon>
        <taxon>Leptospirales</taxon>
        <taxon>Leptospiraceae</taxon>
        <taxon>Leptospira</taxon>
    </lineage>
</organism>
<comment type="catalytic activity">
    <reaction evidence="1 10">
        <text>1-(5-phospho-beta-D-ribosyl)-ATP + H2O = 1-(5-phospho-beta-D-ribosyl)-5'-AMP + diphosphate + H(+)</text>
        <dbReference type="Rhea" id="RHEA:22828"/>
        <dbReference type="ChEBI" id="CHEBI:15377"/>
        <dbReference type="ChEBI" id="CHEBI:15378"/>
        <dbReference type="ChEBI" id="CHEBI:33019"/>
        <dbReference type="ChEBI" id="CHEBI:59457"/>
        <dbReference type="ChEBI" id="CHEBI:73183"/>
        <dbReference type="EC" id="3.6.1.31"/>
    </reaction>
</comment>
<evidence type="ECO:0000256" key="8">
    <source>
        <dbReference type="ARBA" id="ARBA00022840"/>
    </source>
</evidence>
<dbReference type="InterPro" id="IPR008179">
    <property type="entry name" value="HisE"/>
</dbReference>